<keyword evidence="8" id="KW-1185">Reference proteome</keyword>
<keyword evidence="1" id="KW-0805">Transcription regulation</keyword>
<feature type="domain" description="Zn(2)-C6 fungal-type" evidence="6">
    <location>
        <begin position="10"/>
        <end position="38"/>
    </location>
</feature>
<dbReference type="InterPro" id="IPR053175">
    <property type="entry name" value="DHMBA_Reg_Transcription_Factor"/>
</dbReference>
<dbReference type="InterPro" id="IPR001138">
    <property type="entry name" value="Zn2Cys6_DnaBD"/>
</dbReference>
<evidence type="ECO:0000256" key="5">
    <source>
        <dbReference type="SAM" id="Phobius"/>
    </source>
</evidence>
<evidence type="ECO:0000313" key="7">
    <source>
        <dbReference type="EMBL" id="KAL2844072.1"/>
    </source>
</evidence>
<evidence type="ECO:0000313" key="8">
    <source>
        <dbReference type="Proteomes" id="UP001610446"/>
    </source>
</evidence>
<comment type="caution">
    <text evidence="7">The sequence shown here is derived from an EMBL/GenBank/DDBJ whole genome shotgun (WGS) entry which is preliminary data.</text>
</comment>
<keyword evidence="5" id="KW-0812">Transmembrane</keyword>
<dbReference type="PANTHER" id="PTHR38791">
    <property type="entry name" value="ZN(II)2CYS6 TRANSCRIPTION FACTOR (EUROFUNG)-RELATED-RELATED"/>
    <property type="match status" value="1"/>
</dbReference>
<keyword evidence="5" id="KW-0472">Membrane</keyword>
<dbReference type="EMBL" id="JBFXLU010000084">
    <property type="protein sequence ID" value="KAL2844072.1"/>
    <property type="molecule type" value="Genomic_DNA"/>
</dbReference>
<dbReference type="SMART" id="SM00066">
    <property type="entry name" value="GAL4"/>
    <property type="match status" value="1"/>
</dbReference>
<feature type="transmembrane region" description="Helical" evidence="5">
    <location>
        <begin position="428"/>
        <end position="449"/>
    </location>
</feature>
<gene>
    <name evidence="7" type="ORF">BJY01DRAFT_215267</name>
</gene>
<dbReference type="Proteomes" id="UP001610446">
    <property type="component" value="Unassembled WGS sequence"/>
</dbReference>
<dbReference type="PROSITE" id="PS50048">
    <property type="entry name" value="ZN2_CY6_FUNGAL_2"/>
    <property type="match status" value="1"/>
</dbReference>
<keyword evidence="3" id="KW-0804">Transcription</keyword>
<evidence type="ECO:0000256" key="2">
    <source>
        <dbReference type="ARBA" id="ARBA00023125"/>
    </source>
</evidence>
<dbReference type="CDD" id="cd00067">
    <property type="entry name" value="GAL4"/>
    <property type="match status" value="1"/>
</dbReference>
<proteinExistence type="predicted"/>
<dbReference type="PANTHER" id="PTHR38791:SF11">
    <property type="entry name" value="ZN(II)2CYS6 TRANSCRIPTION FACTOR (EUROFUNG)"/>
    <property type="match status" value="1"/>
</dbReference>
<evidence type="ECO:0000256" key="1">
    <source>
        <dbReference type="ARBA" id="ARBA00023015"/>
    </source>
</evidence>
<accession>A0ABR4JVJ1</accession>
<keyword evidence="2" id="KW-0238">DNA-binding</keyword>
<organism evidence="7 8">
    <name type="scientific">Aspergillus pseudoustus</name>
    <dbReference type="NCBI Taxonomy" id="1810923"/>
    <lineage>
        <taxon>Eukaryota</taxon>
        <taxon>Fungi</taxon>
        <taxon>Dikarya</taxon>
        <taxon>Ascomycota</taxon>
        <taxon>Pezizomycotina</taxon>
        <taxon>Eurotiomycetes</taxon>
        <taxon>Eurotiomycetidae</taxon>
        <taxon>Eurotiales</taxon>
        <taxon>Aspergillaceae</taxon>
        <taxon>Aspergillus</taxon>
        <taxon>Aspergillus subgen. Nidulantes</taxon>
    </lineage>
</organism>
<name>A0ABR4JVJ1_9EURO</name>
<reference evidence="7 8" key="1">
    <citation type="submission" date="2024-07" db="EMBL/GenBank/DDBJ databases">
        <title>Section-level genome sequencing and comparative genomics of Aspergillus sections Usti and Cavernicolus.</title>
        <authorList>
            <consortium name="Lawrence Berkeley National Laboratory"/>
            <person name="Nybo J.L."/>
            <person name="Vesth T.C."/>
            <person name="Theobald S."/>
            <person name="Frisvad J.C."/>
            <person name="Larsen T.O."/>
            <person name="Kjaerboelling I."/>
            <person name="Rothschild-Mancinelli K."/>
            <person name="Lyhne E.K."/>
            <person name="Kogle M.E."/>
            <person name="Barry K."/>
            <person name="Clum A."/>
            <person name="Na H."/>
            <person name="Ledsgaard L."/>
            <person name="Lin J."/>
            <person name="Lipzen A."/>
            <person name="Kuo A."/>
            <person name="Riley R."/>
            <person name="Mondo S."/>
            <person name="Labutti K."/>
            <person name="Haridas S."/>
            <person name="Pangalinan J."/>
            <person name="Salamov A.A."/>
            <person name="Simmons B.A."/>
            <person name="Magnuson J.K."/>
            <person name="Chen J."/>
            <person name="Drula E."/>
            <person name="Henrissat B."/>
            <person name="Wiebenga A."/>
            <person name="Lubbers R.J."/>
            <person name="Gomes A.C."/>
            <person name="Makela M.R."/>
            <person name="Stajich J."/>
            <person name="Grigoriev I.V."/>
            <person name="Mortensen U.H."/>
            <person name="De Vries R.P."/>
            <person name="Baker S.E."/>
            <person name="Andersen M.R."/>
        </authorList>
    </citation>
    <scope>NUCLEOTIDE SEQUENCE [LARGE SCALE GENOMIC DNA]</scope>
    <source>
        <strain evidence="7 8">CBS 123904</strain>
    </source>
</reference>
<dbReference type="InterPro" id="IPR036864">
    <property type="entry name" value="Zn2-C6_fun-type_DNA-bd_sf"/>
</dbReference>
<evidence type="ECO:0000259" key="6">
    <source>
        <dbReference type="PROSITE" id="PS50048"/>
    </source>
</evidence>
<evidence type="ECO:0000256" key="3">
    <source>
        <dbReference type="ARBA" id="ARBA00023163"/>
    </source>
</evidence>
<keyword evidence="4" id="KW-0539">Nucleus</keyword>
<protein>
    <recommendedName>
        <fullName evidence="6">Zn(2)-C6 fungal-type domain-containing protein</fullName>
    </recommendedName>
</protein>
<evidence type="ECO:0000256" key="4">
    <source>
        <dbReference type="ARBA" id="ARBA00023242"/>
    </source>
</evidence>
<sequence length="485" mass="54894">MVNAGRRSKCCFTCRQRRVKCDLRKPGCQRCSETGRPCPGYPEAWDIMLRVQNTYAADRVQTRVEKASAKRREQDRREASVAVPRGVHIAAEVYSWHYFYNDYSINSGIPFFSIIPKLYTTSSSACFQEALQSVTLASLARQLHQSELMVRARWHYGKAIQALNIVLNDSALIADDSVLAALFLFSLFEMIVLESFETMLSDASLQCYIHFRGAFTLLRWRAERGRGTQLDKHVFDLLCYICLMSLFVNHGSNDAKWSTLEESMRPWMHGPFLESTLRRAVNFKRHVRAQVTTADRHPSTTGVMRLIDDGIAISEALEAAATSVKSSSNPDLPPHQQPMAFNNMFEVSTKATEAIARSLYRTVRYDVIESLLSLRPFVSGDDGRTIDGFGYQYCLSERPIILEQLYREIDGVLSPDSTRYIMEGKTGMAYRGFGMFFPMVVLLFSSLVGEDKKAWLQEKLRFVGETTGFGLATWAAGKINSLRAS</sequence>
<keyword evidence="5" id="KW-1133">Transmembrane helix</keyword>
<dbReference type="SUPFAM" id="SSF57701">
    <property type="entry name" value="Zn2/Cys6 DNA-binding domain"/>
    <property type="match status" value="1"/>
</dbReference>
<dbReference type="Gene3D" id="4.10.240.10">
    <property type="entry name" value="Zn(2)-C6 fungal-type DNA-binding domain"/>
    <property type="match status" value="1"/>
</dbReference>
<dbReference type="Pfam" id="PF00172">
    <property type="entry name" value="Zn_clus"/>
    <property type="match status" value="1"/>
</dbReference>